<accession>A0A4U9HWK0</accession>
<name>A0A4U9HWK0_SERRU</name>
<reference evidence="1 2" key="1">
    <citation type="submission" date="2019-05" db="EMBL/GenBank/DDBJ databases">
        <authorList>
            <consortium name="Pathogen Informatics"/>
        </authorList>
    </citation>
    <scope>NUCLEOTIDE SEQUENCE [LARGE SCALE GENOMIC DNA]</scope>
    <source>
        <strain evidence="1 2">NCTC12971</strain>
    </source>
</reference>
<dbReference type="AlphaFoldDB" id="A0A4U9HWK0"/>
<protein>
    <submittedName>
        <fullName evidence="1">Uncharacterized protein</fullName>
    </submittedName>
</protein>
<dbReference type="EMBL" id="LR590463">
    <property type="protein sequence ID" value="VTP68355.1"/>
    <property type="molecule type" value="Genomic_DNA"/>
</dbReference>
<organism evidence="1 2">
    <name type="scientific">Serratia rubidaea</name>
    <name type="common">Serratia marinorubra</name>
    <dbReference type="NCBI Taxonomy" id="61652"/>
    <lineage>
        <taxon>Bacteria</taxon>
        <taxon>Pseudomonadati</taxon>
        <taxon>Pseudomonadota</taxon>
        <taxon>Gammaproteobacteria</taxon>
        <taxon>Enterobacterales</taxon>
        <taxon>Yersiniaceae</taxon>
        <taxon>Serratia</taxon>
    </lineage>
</organism>
<evidence type="ECO:0000313" key="1">
    <source>
        <dbReference type="EMBL" id="VTP68355.1"/>
    </source>
</evidence>
<evidence type="ECO:0000313" key="2">
    <source>
        <dbReference type="Proteomes" id="UP000307968"/>
    </source>
</evidence>
<proteinExistence type="predicted"/>
<gene>
    <name evidence="1" type="ORF">NCTC12971_05580</name>
</gene>
<dbReference type="Proteomes" id="UP000307968">
    <property type="component" value="Chromosome"/>
</dbReference>
<sequence length="196" mass="21786">MLAARRIPYVYIDEVEGIADGLTEAFRYYHQGQGPVVILATQNVLESTLSLEHEIADTSPMPSLAADDLPPMSDSLEQALALINHGPEKLVWQLGPVSDDEYALIHEIADAAGIALVDSLAHPGSAPKYYQGERNPHYLGTLAIYGYSPRVYNFLHTNDKLNPMSEQSLFMIKSRVARLRRRSPTGGWSARCIWYS</sequence>